<dbReference type="SUPFAM" id="SSF52467">
    <property type="entry name" value="DHS-like NAD/FAD-binding domain"/>
    <property type="match status" value="1"/>
</dbReference>
<dbReference type="GO" id="GO:0017136">
    <property type="term" value="F:histone deacetylase activity, NAD-dependent"/>
    <property type="evidence" value="ECO:0007669"/>
    <property type="project" value="TreeGrafter"/>
</dbReference>
<dbReference type="InterPro" id="IPR027546">
    <property type="entry name" value="Sirtuin_class_III"/>
</dbReference>
<dbReference type="InterPro" id="IPR029035">
    <property type="entry name" value="DHS-like_NAD/FAD-binding_dom"/>
</dbReference>
<evidence type="ECO:0000256" key="3">
    <source>
        <dbReference type="ARBA" id="ARBA00023027"/>
    </source>
</evidence>
<keyword evidence="4" id="KW-0479">Metal-binding</keyword>
<evidence type="ECO:0000256" key="4">
    <source>
        <dbReference type="PROSITE-ProRule" id="PRU00236"/>
    </source>
</evidence>
<dbReference type="Pfam" id="PF02146">
    <property type="entry name" value="SIR2"/>
    <property type="match status" value="1"/>
</dbReference>
<dbReference type="GO" id="GO:0036054">
    <property type="term" value="F:protein-malonyllysine demalonylase activity"/>
    <property type="evidence" value="ECO:0007669"/>
    <property type="project" value="InterPro"/>
</dbReference>
<dbReference type="Gene3D" id="3.40.50.1220">
    <property type="entry name" value="TPP-binding domain"/>
    <property type="match status" value="1"/>
</dbReference>
<gene>
    <name evidence="6" type="ORF">BKA67DRAFT_520215</name>
</gene>
<dbReference type="InterPro" id="IPR026591">
    <property type="entry name" value="Sirtuin_cat_small_dom_sf"/>
</dbReference>
<keyword evidence="3" id="KW-0520">NAD</keyword>
<dbReference type="GO" id="GO:0036055">
    <property type="term" value="F:protein-succinyllysine desuccinylase activity"/>
    <property type="evidence" value="ECO:0007669"/>
    <property type="project" value="InterPro"/>
</dbReference>
<comment type="similarity">
    <text evidence="1">Belongs to the sirtuin family. Class I subfamily.</text>
</comment>
<dbReference type="Proteomes" id="UP000758603">
    <property type="component" value="Unassembled WGS sequence"/>
</dbReference>
<dbReference type="CDD" id="cd01412">
    <property type="entry name" value="SIRT5_Af1_CobB"/>
    <property type="match status" value="1"/>
</dbReference>
<dbReference type="InterPro" id="IPR003000">
    <property type="entry name" value="Sirtuin"/>
</dbReference>
<evidence type="ECO:0000256" key="2">
    <source>
        <dbReference type="ARBA" id="ARBA00022679"/>
    </source>
</evidence>
<dbReference type="InterPro" id="IPR050134">
    <property type="entry name" value="NAD-dep_sirtuin_deacylases"/>
</dbReference>
<dbReference type="GeneID" id="70127051"/>
<dbReference type="AlphaFoldDB" id="A0A9P8UHV8"/>
<keyword evidence="4" id="KW-0862">Zinc</keyword>
<evidence type="ECO:0000256" key="1">
    <source>
        <dbReference type="ARBA" id="ARBA00006924"/>
    </source>
</evidence>
<evidence type="ECO:0000313" key="6">
    <source>
        <dbReference type="EMBL" id="KAH6652415.1"/>
    </source>
</evidence>
<dbReference type="OrthoDB" id="424302at2759"/>
<dbReference type="InterPro" id="IPR026590">
    <property type="entry name" value="Ssirtuin_cat_dom"/>
</dbReference>
<dbReference type="EMBL" id="JAGPXC010000006">
    <property type="protein sequence ID" value="KAH6652415.1"/>
    <property type="molecule type" value="Genomic_DNA"/>
</dbReference>
<reference evidence="6" key="1">
    <citation type="journal article" date="2021" name="Nat. Commun.">
        <title>Genetic determinants of endophytism in the Arabidopsis root mycobiome.</title>
        <authorList>
            <person name="Mesny F."/>
            <person name="Miyauchi S."/>
            <person name="Thiergart T."/>
            <person name="Pickel B."/>
            <person name="Atanasova L."/>
            <person name="Karlsson M."/>
            <person name="Huettel B."/>
            <person name="Barry K.W."/>
            <person name="Haridas S."/>
            <person name="Chen C."/>
            <person name="Bauer D."/>
            <person name="Andreopoulos W."/>
            <person name="Pangilinan J."/>
            <person name="LaButti K."/>
            <person name="Riley R."/>
            <person name="Lipzen A."/>
            <person name="Clum A."/>
            <person name="Drula E."/>
            <person name="Henrissat B."/>
            <person name="Kohler A."/>
            <person name="Grigoriev I.V."/>
            <person name="Martin F.M."/>
            <person name="Hacquard S."/>
        </authorList>
    </citation>
    <scope>NUCLEOTIDE SEQUENCE</scope>
    <source>
        <strain evidence="6">MPI-SDFR-AT-0073</strain>
    </source>
</reference>
<dbReference type="PANTHER" id="PTHR11085:SF10">
    <property type="entry name" value="NAD-DEPENDENT PROTEIN DEACYLASE SIRTUIN-5, MITOCHONDRIAL-RELATED"/>
    <property type="match status" value="1"/>
</dbReference>
<dbReference type="GO" id="GO:0046872">
    <property type="term" value="F:metal ion binding"/>
    <property type="evidence" value="ECO:0007669"/>
    <property type="project" value="UniProtKB-KW"/>
</dbReference>
<keyword evidence="2" id="KW-0808">Transferase</keyword>
<feature type="active site" description="Proton acceptor" evidence="4">
    <location>
        <position position="133"/>
    </location>
</feature>
<dbReference type="GO" id="GO:0005634">
    <property type="term" value="C:nucleus"/>
    <property type="evidence" value="ECO:0007669"/>
    <property type="project" value="TreeGrafter"/>
</dbReference>
<sequence length="289" mass="30873">MAATPSGLDSASVVSFQKHLATSTRIVAILGAGLSASSGLPTFRSADGLWCSHDVQMIATPAGWRRDPGLVWQFYSERRRKALRAQPNSAHYALTELAKIKPGFVALSQNVDGLLQRAGMGEGDPKGQLKLLHGNLFDLRCASGCGYEERGNFDDPLSPGDDAPKVSDSAPVLKSGIEESELPQCPSCKSGLLRPGVVWFGEGLPQDVMDEVDALFDEEKIDLCLVIGTSSLVWPAAGFAEQARNKGARIATVNMNINDAKNVRKGDWVFIGDAAVVVPEILGLTQLRG</sequence>
<dbReference type="PROSITE" id="PS50305">
    <property type="entry name" value="SIRTUIN"/>
    <property type="match status" value="1"/>
</dbReference>
<feature type="domain" description="Deacetylase sirtuin-type" evidence="5">
    <location>
        <begin position="6"/>
        <end position="289"/>
    </location>
</feature>
<proteinExistence type="inferred from homology"/>
<comment type="caution">
    <text evidence="6">The sequence shown here is derived from an EMBL/GenBank/DDBJ whole genome shotgun (WGS) entry which is preliminary data.</text>
</comment>
<feature type="binding site" evidence="4">
    <location>
        <position position="188"/>
    </location>
    <ligand>
        <name>Zn(2+)</name>
        <dbReference type="ChEBI" id="CHEBI:29105"/>
    </ligand>
</feature>
<dbReference type="Gene3D" id="3.30.1600.10">
    <property type="entry name" value="SIR2/SIRT2 'Small Domain"/>
    <property type="match status" value="1"/>
</dbReference>
<evidence type="ECO:0000313" key="7">
    <source>
        <dbReference type="Proteomes" id="UP000758603"/>
    </source>
</evidence>
<accession>A0A9P8UHV8</accession>
<feature type="binding site" evidence="4">
    <location>
        <position position="185"/>
    </location>
    <ligand>
        <name>Zn(2+)</name>
        <dbReference type="ChEBI" id="CHEBI:29105"/>
    </ligand>
</feature>
<dbReference type="GO" id="GO:0070403">
    <property type="term" value="F:NAD+ binding"/>
    <property type="evidence" value="ECO:0007669"/>
    <property type="project" value="InterPro"/>
</dbReference>
<evidence type="ECO:0000259" key="5">
    <source>
        <dbReference type="PROSITE" id="PS50305"/>
    </source>
</evidence>
<keyword evidence="7" id="KW-1185">Reference proteome</keyword>
<organism evidence="6 7">
    <name type="scientific">Truncatella angustata</name>
    <dbReference type="NCBI Taxonomy" id="152316"/>
    <lineage>
        <taxon>Eukaryota</taxon>
        <taxon>Fungi</taxon>
        <taxon>Dikarya</taxon>
        <taxon>Ascomycota</taxon>
        <taxon>Pezizomycotina</taxon>
        <taxon>Sordariomycetes</taxon>
        <taxon>Xylariomycetidae</taxon>
        <taxon>Amphisphaeriales</taxon>
        <taxon>Sporocadaceae</taxon>
        <taxon>Truncatella</taxon>
    </lineage>
</organism>
<dbReference type="PANTHER" id="PTHR11085">
    <property type="entry name" value="NAD-DEPENDENT PROTEIN DEACYLASE SIRTUIN-5, MITOCHONDRIAL-RELATED"/>
    <property type="match status" value="1"/>
</dbReference>
<feature type="binding site" evidence="4">
    <location>
        <position position="145"/>
    </location>
    <ligand>
        <name>Zn(2+)</name>
        <dbReference type="ChEBI" id="CHEBI:29105"/>
    </ligand>
</feature>
<feature type="binding site" evidence="4">
    <location>
        <position position="141"/>
    </location>
    <ligand>
        <name>Zn(2+)</name>
        <dbReference type="ChEBI" id="CHEBI:29105"/>
    </ligand>
</feature>
<name>A0A9P8UHV8_9PEZI</name>
<protein>
    <submittedName>
        <fullName evidence="6">DHS-like NAD/FAD-binding domain-containing protein</fullName>
    </submittedName>
</protein>
<dbReference type="RefSeq" id="XP_045956693.1">
    <property type="nucleotide sequence ID" value="XM_046098159.1"/>
</dbReference>